<dbReference type="SMART" id="SM00849">
    <property type="entry name" value="Lactamase_B"/>
    <property type="match status" value="1"/>
</dbReference>
<dbReference type="Gene3D" id="3.60.15.10">
    <property type="entry name" value="Ribonuclease Z/Hydroxyacylglutathione hydrolase-like"/>
    <property type="match status" value="1"/>
</dbReference>
<dbReference type="OrthoDB" id="9761531at2"/>
<dbReference type="InterPro" id="IPR035681">
    <property type="entry name" value="ComA-like_MBL"/>
</dbReference>
<feature type="transmembrane region" description="Helical" evidence="6">
    <location>
        <begin position="306"/>
        <end position="328"/>
    </location>
</feature>
<keyword evidence="5 6" id="KW-0472">Membrane</keyword>
<name>A0A2J6NL16_9LACO</name>
<evidence type="ECO:0000313" key="8">
    <source>
        <dbReference type="EMBL" id="PMB82032.1"/>
    </source>
</evidence>
<dbReference type="SUPFAM" id="SSF56281">
    <property type="entry name" value="Metallo-hydrolase/oxidoreductase"/>
    <property type="match status" value="1"/>
</dbReference>
<evidence type="ECO:0000256" key="5">
    <source>
        <dbReference type="ARBA" id="ARBA00023136"/>
    </source>
</evidence>
<feature type="transmembrane region" description="Helical" evidence="6">
    <location>
        <begin position="35"/>
        <end position="57"/>
    </location>
</feature>
<organism evidence="8 9">
    <name type="scientific">Limosilactobacillus pontis</name>
    <dbReference type="NCBI Taxonomy" id="35787"/>
    <lineage>
        <taxon>Bacteria</taxon>
        <taxon>Bacillati</taxon>
        <taxon>Bacillota</taxon>
        <taxon>Bacilli</taxon>
        <taxon>Lactobacillales</taxon>
        <taxon>Lactobacillaceae</taxon>
        <taxon>Limosilactobacillus</taxon>
    </lineage>
</organism>
<keyword evidence="4 6" id="KW-1133">Transmembrane helix</keyword>
<gene>
    <name evidence="8" type="ORF">CK797_08015</name>
</gene>
<feature type="transmembrane region" description="Helical" evidence="6">
    <location>
        <begin position="456"/>
        <end position="474"/>
    </location>
</feature>
<dbReference type="InterPro" id="IPR001279">
    <property type="entry name" value="Metallo-B-lactamas"/>
</dbReference>
<feature type="transmembrane region" description="Helical" evidence="6">
    <location>
        <begin position="348"/>
        <end position="367"/>
    </location>
</feature>
<sequence length="749" mass="84852">MFPALIAGTVTVAILGPQPIFWLFAAYFLLRVCCLRQPVVLVTCCLSLIVASGVCYVNQCQTSQRTVPDRHPVAQLVKVLPDDVRVQEGLITAVGTDIQSHTRECLIFSARDTRLLNRYKRLDRPTVWRVTGMIQPVMPATNENEFDLRRYYQQRRVFNQVKIDQPPVITPMVGWTIRDQCHCWRWQLSNYFRHMPEPLAGYCQQLIIGQNDPATADTMASVKRLGIIHLFCISGMHVVLLVAILRWLGVYLWLDREVIDGMLFLVLPIYLIIAGGAPSLIRAVIMAEAGLLRNLLHFDRLDGWAVSLLAGIIWQPAVLLSLGGQLSYLLSFLLQVMDRQLTALRQSFLLSVASLPAILSYVFEFHWLSLVLSYPMIPLFSFILYPLVLISAGTYWLLPELTDLVNQLFLVFQRLVGLAATLPGEVVFGKPPLWMAVGLFLLTLWVISSHRQLQRWGLLILAYLACFLVIHLPLNGEVTFVDIGQGDCILIREPFNRRVMMIDTGGKLNFGSRRPVPEHNVATRTSVNYLKSRGINHIDTIYLSHRDADHIGYLPTVLKTMRVKRVVVPAGMEKQPILIRKVRGVDQPRVIPVTDQSPSIDPGIKVLHPFMPGEAKNEDSMVLTGCFGGSQFVFTGDLDRAGERAVLDHYPQLHADVLKLGHHGSRTASDDRFLDQLRPQWGIISAGRFNRYHHPNDEVVTNLHQRQIKVLSTQQYGMIRYVYTQQRGLWQTTLKGGELKWTLPNCLNN</sequence>
<dbReference type="Pfam" id="PF00753">
    <property type="entry name" value="Lactamase_B"/>
    <property type="match status" value="1"/>
</dbReference>
<dbReference type="CDD" id="cd07731">
    <property type="entry name" value="ComA-like_MBL-fold"/>
    <property type="match status" value="1"/>
</dbReference>
<dbReference type="PANTHER" id="PTHR30619:SF7">
    <property type="entry name" value="BETA-LACTAMASE DOMAIN PROTEIN"/>
    <property type="match status" value="1"/>
</dbReference>
<evidence type="ECO:0000256" key="3">
    <source>
        <dbReference type="ARBA" id="ARBA00022692"/>
    </source>
</evidence>
<dbReference type="Pfam" id="PF03772">
    <property type="entry name" value="Competence"/>
    <property type="match status" value="1"/>
</dbReference>
<evidence type="ECO:0000256" key="6">
    <source>
        <dbReference type="SAM" id="Phobius"/>
    </source>
</evidence>
<keyword evidence="2" id="KW-1003">Cell membrane</keyword>
<accession>A0A2J6NL16</accession>
<dbReference type="Proteomes" id="UP000239920">
    <property type="component" value="Unassembled WGS sequence"/>
</dbReference>
<dbReference type="InterPro" id="IPR036866">
    <property type="entry name" value="RibonucZ/Hydroxyglut_hydro"/>
</dbReference>
<protein>
    <submittedName>
        <fullName evidence="8">DNA internalization-related competence protein ComEC/Rec2</fullName>
    </submittedName>
</protein>
<dbReference type="InterPro" id="IPR004797">
    <property type="entry name" value="Competence_ComEC/Rec2"/>
</dbReference>
<dbReference type="EMBL" id="PNFV01000011">
    <property type="protein sequence ID" value="PMB82032.1"/>
    <property type="molecule type" value="Genomic_DNA"/>
</dbReference>
<dbReference type="InterPro" id="IPR052159">
    <property type="entry name" value="Competence_DNA_uptake"/>
</dbReference>
<feature type="transmembrane region" description="Helical" evidence="6">
    <location>
        <begin position="227"/>
        <end position="249"/>
    </location>
</feature>
<feature type="transmembrane region" description="Helical" evidence="6">
    <location>
        <begin position="261"/>
        <end position="285"/>
    </location>
</feature>
<feature type="domain" description="Metallo-beta-lactamase" evidence="7">
    <location>
        <begin position="485"/>
        <end position="688"/>
    </location>
</feature>
<evidence type="ECO:0000259" key="7">
    <source>
        <dbReference type="SMART" id="SM00849"/>
    </source>
</evidence>
<keyword evidence="3 6" id="KW-0812">Transmembrane</keyword>
<dbReference type="GO" id="GO:0005886">
    <property type="term" value="C:plasma membrane"/>
    <property type="evidence" value="ECO:0007669"/>
    <property type="project" value="UniProtKB-SubCell"/>
</dbReference>
<reference evidence="8 9" key="1">
    <citation type="submission" date="2017-09" db="EMBL/GenBank/DDBJ databases">
        <title>Bacterial strain isolated from the female urinary microbiota.</title>
        <authorList>
            <person name="Thomas-White K."/>
            <person name="Kumar N."/>
            <person name="Forster S."/>
            <person name="Putonti C."/>
            <person name="Lawley T."/>
            <person name="Wolfe A.J."/>
        </authorList>
    </citation>
    <scope>NUCLEOTIDE SEQUENCE [LARGE SCALE GENOMIC DNA]</scope>
    <source>
        <strain evidence="8 9">UMB0683</strain>
    </source>
</reference>
<dbReference type="AlphaFoldDB" id="A0A2J6NL16"/>
<feature type="transmembrane region" description="Helical" evidence="6">
    <location>
        <begin position="379"/>
        <end position="398"/>
    </location>
</feature>
<dbReference type="GO" id="GO:0030420">
    <property type="term" value="P:establishment of competence for transformation"/>
    <property type="evidence" value="ECO:0007669"/>
    <property type="project" value="InterPro"/>
</dbReference>
<evidence type="ECO:0000313" key="9">
    <source>
        <dbReference type="Proteomes" id="UP000239920"/>
    </source>
</evidence>
<evidence type="ECO:0000256" key="2">
    <source>
        <dbReference type="ARBA" id="ARBA00022475"/>
    </source>
</evidence>
<comment type="caution">
    <text evidence="8">The sequence shown here is derived from an EMBL/GenBank/DDBJ whole genome shotgun (WGS) entry which is preliminary data.</text>
</comment>
<feature type="transmembrane region" description="Helical" evidence="6">
    <location>
        <begin position="432"/>
        <end position="449"/>
    </location>
</feature>
<dbReference type="NCBIfam" id="TIGR00360">
    <property type="entry name" value="ComEC_N-term"/>
    <property type="match status" value="1"/>
</dbReference>
<dbReference type="NCBIfam" id="TIGR00361">
    <property type="entry name" value="ComEC_Rec2"/>
    <property type="match status" value="1"/>
</dbReference>
<evidence type="ECO:0000256" key="4">
    <source>
        <dbReference type="ARBA" id="ARBA00022989"/>
    </source>
</evidence>
<dbReference type="PANTHER" id="PTHR30619">
    <property type="entry name" value="DNA INTERNALIZATION/COMPETENCE PROTEIN COMEC/REC2"/>
    <property type="match status" value="1"/>
</dbReference>
<dbReference type="InterPro" id="IPR004477">
    <property type="entry name" value="ComEC_N"/>
</dbReference>
<comment type="subcellular location">
    <subcellularLocation>
        <location evidence="1">Cell membrane</location>
        <topology evidence="1">Multi-pass membrane protein</topology>
    </subcellularLocation>
</comment>
<evidence type="ECO:0000256" key="1">
    <source>
        <dbReference type="ARBA" id="ARBA00004651"/>
    </source>
</evidence>
<proteinExistence type="predicted"/>